<dbReference type="PANTHER" id="PTHR42705:SF2">
    <property type="entry name" value="BIFUNCTIONAL NON-HOMOLOGOUS END JOINING PROTEIN LIGD"/>
    <property type="match status" value="1"/>
</dbReference>
<keyword evidence="13" id="KW-0239">DNA-directed DNA polymerase</keyword>
<evidence type="ECO:0000256" key="10">
    <source>
        <dbReference type="ARBA" id="ARBA00022801"/>
    </source>
</evidence>
<dbReference type="OrthoDB" id="9802472at2"/>
<keyword evidence="12" id="KW-0067">ATP-binding</keyword>
<dbReference type="NCBIfam" id="TIGR02779">
    <property type="entry name" value="NHEJ_ligase_lig"/>
    <property type="match status" value="1"/>
</dbReference>
<sequence>MASTRSSSQTVTVDGRTLRLSNLDKVLYPATGTTKAEVLAYYAAVAPHLIRHAADRPVTRKRWVHGVGTGDAPGQVFFHKNIEDNAPGWLPRNAVRHKDHTNVYPMVNDPATLTWLGQIAALELHVPQWRFAAGGAARNPDRLVLDLDPGEGAGLAECAQVALLARAILQGMGLEPFPVTSGSKGIHLYCALDGRQTSAEVSAVAHGLARALEADHPELAVSDMKKALRPGRVLVDWSQNSATKTTVCPYSLRGDVTPTVAAPRSWQELEAAGLEQLDHTSVMRRIESLGDLLAPATTPIPVDDDADEAPADRLSTYRSMRDGSRTPEPVPEEVGPRGGSSFVIQEHHARRLHYDFRLEREGVLVSWAIPKGPPLTPDRNHLAIQTEDHPLEYGSFEGTIPAGEYGGGQVSIWDAGTCELEKWREGKEVICTLHGRPDGGLARGGAAVRRFALISTGVRKGKNTWLIHLMKDQPAQQDDTSGQDGALADEPRPDGGQPSSESTDVAPMAGDAAFIPPMLASPGTVRTIADPENWAYELKWDGVRCIASISEAGIVLTSRNGKDITALYPELGDLGDLVSADSAVLDGEIVALNARGRPDFGLLQQRMTLTPGPEVEQARTRTPVRFVIFDLLSLEDRDLTGLEYRQRRELLERAVDEAVDQHVQVPAPLDATLQEAVRASRQLGLEGIVAKRLTAGYRPGTRSSSWVKIRHLQTLEVVVVGWRPGRGSRARTIGSVLVAVPDAGELRYVGRVGSGFTDRQLDLARTQLKKLARPSPPLNDVPKAEASDARWVTPSLVAEVHHSGFTGAGRLRHPVWRGWRPDKTPDDVFLETRPTTTPVP</sequence>
<dbReference type="AlphaFoldDB" id="A0A4S5EAN8"/>
<evidence type="ECO:0000256" key="11">
    <source>
        <dbReference type="ARBA" id="ARBA00022839"/>
    </source>
</evidence>
<evidence type="ECO:0000313" key="25">
    <source>
        <dbReference type="EMBL" id="THJ68754.1"/>
    </source>
</evidence>
<evidence type="ECO:0000256" key="9">
    <source>
        <dbReference type="ARBA" id="ARBA00022763"/>
    </source>
</evidence>
<evidence type="ECO:0000256" key="7">
    <source>
        <dbReference type="ARBA" id="ARBA00022723"/>
    </source>
</evidence>
<dbReference type="PANTHER" id="PTHR42705">
    <property type="entry name" value="BIFUNCTIONAL NON-HOMOLOGOUS END JOINING PROTEIN LIGD"/>
    <property type="match status" value="1"/>
</dbReference>
<keyword evidence="7" id="KW-0479">Metal-binding</keyword>
<keyword evidence="11" id="KW-0269">Exonuclease</keyword>
<keyword evidence="10" id="KW-0378">Hydrolase</keyword>
<evidence type="ECO:0000259" key="24">
    <source>
        <dbReference type="PROSITE" id="PS50160"/>
    </source>
</evidence>
<dbReference type="GO" id="GO:0003677">
    <property type="term" value="F:DNA binding"/>
    <property type="evidence" value="ECO:0007669"/>
    <property type="project" value="UniProtKB-KW"/>
</dbReference>
<dbReference type="CDD" id="cd07906">
    <property type="entry name" value="Adenylation_DNA_ligase_LigD_LigC"/>
    <property type="match status" value="1"/>
</dbReference>
<keyword evidence="17" id="KW-0464">Manganese</keyword>
<dbReference type="Gene3D" id="3.30.470.30">
    <property type="entry name" value="DNA ligase/mRNA capping enzyme"/>
    <property type="match status" value="1"/>
</dbReference>
<comment type="caution">
    <text evidence="25">The sequence shown here is derived from an EMBL/GenBank/DDBJ whole genome shotgun (WGS) entry which is preliminary data.</text>
</comment>
<evidence type="ECO:0000256" key="23">
    <source>
        <dbReference type="SAM" id="MobiDB-lite"/>
    </source>
</evidence>
<evidence type="ECO:0000256" key="20">
    <source>
        <dbReference type="ARBA" id="ARBA00034003"/>
    </source>
</evidence>
<dbReference type="InterPro" id="IPR014146">
    <property type="entry name" value="LigD_ligase_dom"/>
</dbReference>
<dbReference type="Gene3D" id="3.90.920.10">
    <property type="entry name" value="DNA primase, PRIM domain"/>
    <property type="match status" value="1"/>
</dbReference>
<dbReference type="SUPFAM" id="SSF56091">
    <property type="entry name" value="DNA ligase/mRNA capping enzyme, catalytic domain"/>
    <property type="match status" value="1"/>
</dbReference>
<evidence type="ECO:0000256" key="1">
    <source>
        <dbReference type="ARBA" id="ARBA00001936"/>
    </source>
</evidence>
<comment type="similarity">
    <text evidence="21">In the C-terminal section; belongs to the ATP-dependent DNA ligase family.</text>
</comment>
<dbReference type="GO" id="GO:0005524">
    <property type="term" value="F:ATP binding"/>
    <property type="evidence" value="ECO:0007669"/>
    <property type="project" value="UniProtKB-KW"/>
</dbReference>
<dbReference type="Pfam" id="PF21686">
    <property type="entry name" value="LigD_Prim-Pol"/>
    <property type="match status" value="1"/>
</dbReference>
<proteinExistence type="inferred from homology"/>
<dbReference type="InterPro" id="IPR014145">
    <property type="entry name" value="LigD_pol_dom"/>
</dbReference>
<dbReference type="EC" id="6.5.1.1" evidence="2"/>
<dbReference type="GO" id="GO:0003910">
    <property type="term" value="F:DNA ligase (ATP) activity"/>
    <property type="evidence" value="ECO:0007669"/>
    <property type="project" value="UniProtKB-EC"/>
</dbReference>
<evidence type="ECO:0000256" key="3">
    <source>
        <dbReference type="ARBA" id="ARBA00022598"/>
    </source>
</evidence>
<feature type="domain" description="ATP-dependent DNA ligase family profile" evidence="24">
    <location>
        <begin position="617"/>
        <end position="742"/>
    </location>
</feature>
<evidence type="ECO:0000256" key="17">
    <source>
        <dbReference type="ARBA" id="ARBA00023211"/>
    </source>
</evidence>
<dbReference type="EMBL" id="SSWH01000001">
    <property type="protein sequence ID" value="THJ68754.1"/>
    <property type="molecule type" value="Genomic_DNA"/>
</dbReference>
<dbReference type="SUPFAM" id="SSF50249">
    <property type="entry name" value="Nucleic acid-binding proteins"/>
    <property type="match status" value="1"/>
</dbReference>
<dbReference type="NCBIfam" id="NF007210">
    <property type="entry name" value="PRK09632.1"/>
    <property type="match status" value="1"/>
</dbReference>
<dbReference type="NCBIfam" id="TIGR02778">
    <property type="entry name" value="ligD_pol"/>
    <property type="match status" value="1"/>
</dbReference>
<dbReference type="Pfam" id="PF01068">
    <property type="entry name" value="DNA_ligase_A_M"/>
    <property type="match status" value="1"/>
</dbReference>
<dbReference type="GO" id="GO:0003887">
    <property type="term" value="F:DNA-directed DNA polymerase activity"/>
    <property type="evidence" value="ECO:0007669"/>
    <property type="project" value="UniProtKB-KW"/>
</dbReference>
<evidence type="ECO:0000313" key="26">
    <source>
        <dbReference type="Proteomes" id="UP000305233"/>
    </source>
</evidence>
<dbReference type="PROSITE" id="PS50160">
    <property type="entry name" value="DNA_LIGASE_A3"/>
    <property type="match status" value="1"/>
</dbReference>
<evidence type="ECO:0000256" key="22">
    <source>
        <dbReference type="ARBA" id="ARBA00049990"/>
    </source>
</evidence>
<dbReference type="GO" id="GO:0006281">
    <property type="term" value="P:DNA repair"/>
    <property type="evidence" value="ECO:0007669"/>
    <property type="project" value="UniProtKB-KW"/>
</dbReference>
<evidence type="ECO:0000256" key="2">
    <source>
        <dbReference type="ARBA" id="ARBA00012727"/>
    </source>
</evidence>
<dbReference type="InterPro" id="IPR014144">
    <property type="entry name" value="LigD_PE_domain"/>
</dbReference>
<comment type="catalytic activity">
    <reaction evidence="20">
        <text>ATP + (deoxyribonucleotide)n-3'-hydroxyl + 5'-phospho-(deoxyribonucleotide)m = (deoxyribonucleotide)n+m + AMP + diphosphate.</text>
        <dbReference type="EC" id="6.5.1.1"/>
    </reaction>
</comment>
<dbReference type="InterPro" id="IPR012340">
    <property type="entry name" value="NA-bd_OB-fold"/>
</dbReference>
<evidence type="ECO:0000256" key="14">
    <source>
        <dbReference type="ARBA" id="ARBA00023125"/>
    </source>
</evidence>
<evidence type="ECO:0000256" key="16">
    <source>
        <dbReference type="ARBA" id="ARBA00023204"/>
    </source>
</evidence>
<keyword evidence="14" id="KW-0238">DNA-binding</keyword>
<dbReference type="InterPro" id="IPR033649">
    <property type="entry name" value="MtLigD_Pol-like"/>
</dbReference>
<dbReference type="GO" id="GO:0046872">
    <property type="term" value="F:metal ion binding"/>
    <property type="evidence" value="ECO:0007669"/>
    <property type="project" value="UniProtKB-KW"/>
</dbReference>
<gene>
    <name evidence="25" type="ORF">E8P82_02340</name>
</gene>
<name>A0A4S5EAN8_9MICC</name>
<accession>A0A4S5EAN8</accession>
<evidence type="ECO:0000256" key="18">
    <source>
        <dbReference type="ARBA" id="ARBA00023268"/>
    </source>
</evidence>
<feature type="compositionally biased region" description="Polar residues" evidence="23">
    <location>
        <begin position="474"/>
        <end position="483"/>
    </location>
</feature>
<protein>
    <recommendedName>
        <fullName evidence="2">DNA ligase (ATP)</fullName>
        <ecNumber evidence="2">6.5.1.1</ecNumber>
    </recommendedName>
    <alternativeName>
        <fullName evidence="19">NHEJ DNA polymerase</fullName>
    </alternativeName>
</protein>
<evidence type="ECO:0000256" key="6">
    <source>
        <dbReference type="ARBA" id="ARBA00022722"/>
    </source>
</evidence>
<dbReference type="NCBIfam" id="TIGR02777">
    <property type="entry name" value="LigD_PE_dom"/>
    <property type="match status" value="1"/>
</dbReference>
<keyword evidence="16" id="KW-0234">DNA repair</keyword>
<dbReference type="Pfam" id="PF04679">
    <property type="entry name" value="DNA_ligase_A_C"/>
    <property type="match status" value="1"/>
</dbReference>
<feature type="region of interest" description="Disordered" evidence="23">
    <location>
        <begin position="474"/>
        <end position="507"/>
    </location>
</feature>
<comment type="cofactor">
    <cofactor evidence="1">
        <name>Mn(2+)</name>
        <dbReference type="ChEBI" id="CHEBI:29035"/>
    </cofactor>
</comment>
<keyword evidence="26" id="KW-1185">Reference proteome</keyword>
<keyword evidence="6" id="KW-0540">Nuclease</keyword>
<dbReference type="InterPro" id="IPR012309">
    <property type="entry name" value="DNA_ligase_ATP-dep_C"/>
</dbReference>
<keyword evidence="4" id="KW-0808">Transferase</keyword>
<dbReference type="InterPro" id="IPR052171">
    <property type="entry name" value="NHEJ_LigD"/>
</dbReference>
<dbReference type="RefSeq" id="WP_136452852.1">
    <property type="nucleotide sequence ID" value="NZ_SSWH01000001.1"/>
</dbReference>
<dbReference type="Gene3D" id="2.40.50.140">
    <property type="entry name" value="Nucleic acid-binding proteins"/>
    <property type="match status" value="1"/>
</dbReference>
<dbReference type="Gene3D" id="3.30.1490.70">
    <property type="match status" value="1"/>
</dbReference>
<dbReference type="CDD" id="cd04863">
    <property type="entry name" value="MtLigD_Pol_like"/>
    <property type="match status" value="1"/>
</dbReference>
<dbReference type="Pfam" id="PF13298">
    <property type="entry name" value="LigD_N"/>
    <property type="match status" value="1"/>
</dbReference>
<evidence type="ECO:0000256" key="12">
    <source>
        <dbReference type="ARBA" id="ARBA00022840"/>
    </source>
</evidence>
<comment type="similarity">
    <text evidence="22">In the N-terminal section; belongs to the LigD polymerase family.</text>
</comment>
<dbReference type="CDD" id="cd07971">
    <property type="entry name" value="OBF_DNA_ligase_LigD"/>
    <property type="match status" value="1"/>
</dbReference>
<keyword evidence="3 25" id="KW-0436">Ligase</keyword>
<keyword evidence="8" id="KW-0547">Nucleotide-binding</keyword>
<evidence type="ECO:0000256" key="4">
    <source>
        <dbReference type="ARBA" id="ARBA00022679"/>
    </source>
</evidence>
<evidence type="ECO:0000256" key="8">
    <source>
        <dbReference type="ARBA" id="ARBA00022741"/>
    </source>
</evidence>
<dbReference type="GO" id="GO:0006310">
    <property type="term" value="P:DNA recombination"/>
    <property type="evidence" value="ECO:0007669"/>
    <property type="project" value="UniProtKB-KW"/>
</dbReference>
<dbReference type="GO" id="GO:0004527">
    <property type="term" value="F:exonuclease activity"/>
    <property type="evidence" value="ECO:0007669"/>
    <property type="project" value="UniProtKB-KW"/>
</dbReference>
<evidence type="ECO:0000256" key="19">
    <source>
        <dbReference type="ARBA" id="ARBA00029943"/>
    </source>
</evidence>
<reference evidence="25 26" key="1">
    <citation type="submission" date="2019-04" db="EMBL/GenBank/DDBJ databases">
        <authorList>
            <person name="Liu Q."/>
            <person name="Xin Y.-H."/>
        </authorList>
    </citation>
    <scope>NUCLEOTIDE SEQUENCE [LARGE SCALE GENOMIC DNA]</scope>
    <source>
        <strain evidence="25 26">AM23</strain>
    </source>
</reference>
<evidence type="ECO:0000256" key="5">
    <source>
        <dbReference type="ARBA" id="ARBA00022695"/>
    </source>
</evidence>
<keyword evidence="9" id="KW-0227">DNA damage</keyword>
<evidence type="ECO:0000256" key="13">
    <source>
        <dbReference type="ARBA" id="ARBA00022932"/>
    </source>
</evidence>
<keyword evidence="5" id="KW-0548">Nucleotidyltransferase</keyword>
<keyword evidence="15" id="KW-0233">DNA recombination</keyword>
<feature type="region of interest" description="Disordered" evidence="23">
    <location>
        <begin position="318"/>
        <end position="339"/>
    </location>
</feature>
<dbReference type="Proteomes" id="UP000305233">
    <property type="component" value="Unassembled WGS sequence"/>
</dbReference>
<evidence type="ECO:0000256" key="15">
    <source>
        <dbReference type="ARBA" id="ARBA00023172"/>
    </source>
</evidence>
<evidence type="ECO:0000256" key="21">
    <source>
        <dbReference type="ARBA" id="ARBA00049981"/>
    </source>
</evidence>
<organism evidence="25 26">
    <name type="scientific">Arthrobacter echini</name>
    <dbReference type="NCBI Taxonomy" id="1529066"/>
    <lineage>
        <taxon>Bacteria</taxon>
        <taxon>Bacillati</taxon>
        <taxon>Actinomycetota</taxon>
        <taxon>Actinomycetes</taxon>
        <taxon>Micrococcales</taxon>
        <taxon>Micrococcaceae</taxon>
        <taxon>Arthrobacter</taxon>
    </lineage>
</organism>
<dbReference type="InterPro" id="IPR012310">
    <property type="entry name" value="DNA_ligase_ATP-dep_cent"/>
</dbReference>
<keyword evidence="18" id="KW-0511">Multifunctional enzyme</keyword>